<comment type="function">
    <text evidence="12">The glycine cleavage system catalyzes the degradation of glycine.</text>
</comment>
<dbReference type="InterPro" id="IPR027266">
    <property type="entry name" value="TrmE/GcvT-like"/>
</dbReference>
<dbReference type="NCBIfam" id="NF001567">
    <property type="entry name" value="PRK00389.1"/>
    <property type="match status" value="1"/>
</dbReference>
<dbReference type="InterPro" id="IPR013977">
    <property type="entry name" value="GcvT_C"/>
</dbReference>
<dbReference type="Gene3D" id="2.40.30.110">
    <property type="entry name" value="Aminomethyltransferase beta-barrel domains"/>
    <property type="match status" value="1"/>
</dbReference>
<keyword evidence="6 12" id="KW-0808">Transferase</keyword>
<dbReference type="Gene3D" id="3.30.70.1400">
    <property type="entry name" value="Aminomethyltransferase beta-barrel domains"/>
    <property type="match status" value="1"/>
</dbReference>
<dbReference type="GO" id="GO:0008483">
    <property type="term" value="F:transaminase activity"/>
    <property type="evidence" value="ECO:0007669"/>
    <property type="project" value="UniProtKB-KW"/>
</dbReference>
<name>A0A9W8E9Q5_9FUNG</name>
<comment type="subcellular location">
    <subcellularLocation>
        <location evidence="1 12">Mitochondrion</location>
    </subcellularLocation>
</comment>
<evidence type="ECO:0000256" key="11">
    <source>
        <dbReference type="PIRSR" id="PIRSR006487-1"/>
    </source>
</evidence>
<evidence type="ECO:0000259" key="13">
    <source>
        <dbReference type="Pfam" id="PF01571"/>
    </source>
</evidence>
<evidence type="ECO:0000256" key="7">
    <source>
        <dbReference type="ARBA" id="ARBA00022946"/>
    </source>
</evidence>
<dbReference type="PANTHER" id="PTHR43757">
    <property type="entry name" value="AMINOMETHYLTRANSFERASE"/>
    <property type="match status" value="1"/>
</dbReference>
<evidence type="ECO:0000313" key="15">
    <source>
        <dbReference type="EMBL" id="KAJ1969068.1"/>
    </source>
</evidence>
<dbReference type="SUPFAM" id="SSF103025">
    <property type="entry name" value="Folate-binding domain"/>
    <property type="match status" value="1"/>
</dbReference>
<dbReference type="SUPFAM" id="SSF101790">
    <property type="entry name" value="Aminomethyltransferase beta-barrel domain"/>
    <property type="match status" value="1"/>
</dbReference>
<proteinExistence type="inferred from homology"/>
<dbReference type="Gene3D" id="3.30.1360.120">
    <property type="entry name" value="Probable tRNA modification gtpase trme, domain 1"/>
    <property type="match status" value="1"/>
</dbReference>
<comment type="caution">
    <text evidence="15">The sequence shown here is derived from an EMBL/GenBank/DDBJ whole genome shotgun (WGS) entry which is preliminary data.</text>
</comment>
<evidence type="ECO:0000256" key="5">
    <source>
        <dbReference type="ARBA" id="ARBA00022576"/>
    </source>
</evidence>
<gene>
    <name evidence="15" type="ORF">IWQ62_000866</name>
</gene>
<accession>A0A9W8E9Q5</accession>
<dbReference type="GO" id="GO:0004047">
    <property type="term" value="F:aminomethyltransferase activity"/>
    <property type="evidence" value="ECO:0007669"/>
    <property type="project" value="UniProtKB-EC"/>
</dbReference>
<dbReference type="GO" id="GO:0005739">
    <property type="term" value="C:mitochondrion"/>
    <property type="evidence" value="ECO:0007669"/>
    <property type="project" value="UniProtKB-SubCell"/>
</dbReference>
<keyword evidence="7 12" id="KW-0809">Transit peptide</keyword>
<keyword evidence="8 12" id="KW-0496">Mitochondrion</keyword>
<evidence type="ECO:0000256" key="3">
    <source>
        <dbReference type="ARBA" id="ARBA00011690"/>
    </source>
</evidence>
<reference evidence="15" key="1">
    <citation type="submission" date="2022-07" db="EMBL/GenBank/DDBJ databases">
        <title>Phylogenomic reconstructions and comparative analyses of Kickxellomycotina fungi.</title>
        <authorList>
            <person name="Reynolds N.K."/>
            <person name="Stajich J.E."/>
            <person name="Barry K."/>
            <person name="Grigoriev I.V."/>
            <person name="Crous P."/>
            <person name="Smith M.E."/>
        </authorList>
    </citation>
    <scope>NUCLEOTIDE SEQUENCE</scope>
    <source>
        <strain evidence="15">RSA 1196</strain>
    </source>
</reference>
<dbReference type="InterPro" id="IPR029043">
    <property type="entry name" value="GcvT/YgfZ_C"/>
</dbReference>
<feature type="domain" description="GCVT N-terminal" evidence="13">
    <location>
        <begin position="104"/>
        <end position="375"/>
    </location>
</feature>
<feature type="binding site" evidence="11">
    <location>
        <position position="313"/>
    </location>
    <ligand>
        <name>substrate</name>
    </ligand>
</feature>
<dbReference type="OrthoDB" id="10263536at2759"/>
<dbReference type="FunFam" id="4.10.1250.10:FF:000002">
    <property type="entry name" value="Aminomethyltransferase"/>
    <property type="match status" value="1"/>
</dbReference>
<dbReference type="Gene3D" id="4.10.1250.10">
    <property type="entry name" value="Aminomethyltransferase fragment"/>
    <property type="match status" value="1"/>
</dbReference>
<comment type="catalytic activity">
    <reaction evidence="10 12">
        <text>N(6)-[(R)-S(8)-aminomethyldihydrolipoyl]-L-lysyl-[protein] + (6S)-5,6,7,8-tetrahydrofolate = N(6)-[(R)-dihydrolipoyl]-L-lysyl-[protein] + (6R)-5,10-methylene-5,6,7,8-tetrahydrofolate + NH4(+)</text>
        <dbReference type="Rhea" id="RHEA:16945"/>
        <dbReference type="Rhea" id="RHEA-COMP:10475"/>
        <dbReference type="Rhea" id="RHEA-COMP:10492"/>
        <dbReference type="ChEBI" id="CHEBI:15636"/>
        <dbReference type="ChEBI" id="CHEBI:28938"/>
        <dbReference type="ChEBI" id="CHEBI:57453"/>
        <dbReference type="ChEBI" id="CHEBI:83100"/>
        <dbReference type="ChEBI" id="CHEBI:83143"/>
        <dbReference type="EC" id="2.1.2.10"/>
    </reaction>
</comment>
<evidence type="ECO:0000256" key="1">
    <source>
        <dbReference type="ARBA" id="ARBA00004173"/>
    </source>
</evidence>
<dbReference type="Pfam" id="PF08669">
    <property type="entry name" value="GCV_T_C"/>
    <property type="match status" value="1"/>
</dbReference>
<dbReference type="InterPro" id="IPR006223">
    <property type="entry name" value="GcvT"/>
</dbReference>
<evidence type="ECO:0000256" key="9">
    <source>
        <dbReference type="ARBA" id="ARBA00031395"/>
    </source>
</evidence>
<evidence type="ECO:0000256" key="10">
    <source>
        <dbReference type="ARBA" id="ARBA00047665"/>
    </source>
</evidence>
<organism evidence="15 16">
    <name type="scientific">Dispira parvispora</name>
    <dbReference type="NCBI Taxonomy" id="1520584"/>
    <lineage>
        <taxon>Eukaryota</taxon>
        <taxon>Fungi</taxon>
        <taxon>Fungi incertae sedis</taxon>
        <taxon>Zoopagomycota</taxon>
        <taxon>Kickxellomycotina</taxon>
        <taxon>Dimargaritomycetes</taxon>
        <taxon>Dimargaritales</taxon>
        <taxon>Dimargaritaceae</taxon>
        <taxon>Dispira</taxon>
    </lineage>
</organism>
<dbReference type="FunFam" id="2.40.30.110:FF:000002">
    <property type="entry name" value="Aminomethyltransferase"/>
    <property type="match status" value="1"/>
</dbReference>
<dbReference type="EC" id="2.1.2.10" evidence="4 12"/>
<dbReference type="GO" id="GO:0006546">
    <property type="term" value="P:glycine catabolic process"/>
    <property type="evidence" value="ECO:0007669"/>
    <property type="project" value="InterPro"/>
</dbReference>
<evidence type="ECO:0000256" key="6">
    <source>
        <dbReference type="ARBA" id="ARBA00022679"/>
    </source>
</evidence>
<dbReference type="Pfam" id="PF01571">
    <property type="entry name" value="GCV_T"/>
    <property type="match status" value="1"/>
</dbReference>
<dbReference type="Proteomes" id="UP001150925">
    <property type="component" value="Unassembled WGS sequence"/>
</dbReference>
<evidence type="ECO:0000259" key="14">
    <source>
        <dbReference type="Pfam" id="PF08669"/>
    </source>
</evidence>
<feature type="domain" description="Aminomethyltransferase C-terminal" evidence="14">
    <location>
        <begin position="402"/>
        <end position="480"/>
    </location>
</feature>
<dbReference type="FunFam" id="3.30.70.1400:FF:000001">
    <property type="entry name" value="Aminomethyltransferase"/>
    <property type="match status" value="1"/>
</dbReference>
<comment type="subunit">
    <text evidence="3 12">The glycine cleavage system is composed of four proteins: P, T, L and H.</text>
</comment>
<keyword evidence="16" id="KW-1185">Reference proteome</keyword>
<dbReference type="NCBIfam" id="TIGR00528">
    <property type="entry name" value="gcvT"/>
    <property type="match status" value="1"/>
</dbReference>
<sequence length="487" mass="53004">MLRSCTFLTAKSRTWVPAGPLGRLMVQGSSMRSSHSLTAGRITHYQSGMVTSGLPSVVQRQQPVQPSPVGTHKYSTQVNTSVGQTNVIYQGKATTPDGEYQTPLYDFHVSHGGRMVPYAGYSMPVQYEGLGILASHQHTRQAASLFDVSHMLQVRFTGKDRVRFLESLVVADLQNLPAGQMTLSVLTNDQGGIIDDTVITNQPRWFESEEADGALYMVLNAGCAVKDLAHLQKHLQVAQQQQGWEVELELLTDYALLALQGPQAVRVVQSLVNEAEADAIGQLKFMHSRMVTLKDGAEVHLARCGYTGEDGFEISVPATRAVPLAQRLLEDEAVELAGLGARDSLRLEAGLCLYGHELGEDITPVEAGLTWTIGKRRRQSATEAGFPGASTILEQIKTGPPRRRVGITFKGAPARENSVLYDENENEIGKVTSGIPSPTTPGHNIAMGYVLNGHHKKGTSLLVGVRRKKYPAQVVKLPFVPANYFKG</sequence>
<evidence type="ECO:0000256" key="8">
    <source>
        <dbReference type="ARBA" id="ARBA00023128"/>
    </source>
</evidence>
<dbReference type="AlphaFoldDB" id="A0A9W8E9Q5"/>
<evidence type="ECO:0000256" key="12">
    <source>
        <dbReference type="RuleBase" id="RU003981"/>
    </source>
</evidence>
<evidence type="ECO:0000256" key="2">
    <source>
        <dbReference type="ARBA" id="ARBA00008609"/>
    </source>
</evidence>
<dbReference type="GO" id="GO:0005960">
    <property type="term" value="C:glycine cleavage complex"/>
    <property type="evidence" value="ECO:0007669"/>
    <property type="project" value="InterPro"/>
</dbReference>
<dbReference type="PANTHER" id="PTHR43757:SF2">
    <property type="entry name" value="AMINOMETHYLTRANSFERASE, MITOCHONDRIAL"/>
    <property type="match status" value="1"/>
</dbReference>
<dbReference type="InterPro" id="IPR006222">
    <property type="entry name" value="GCVT_N"/>
</dbReference>
<comment type="similarity">
    <text evidence="2 12">Belongs to the GcvT family.</text>
</comment>
<evidence type="ECO:0000313" key="16">
    <source>
        <dbReference type="Proteomes" id="UP001150925"/>
    </source>
</evidence>
<keyword evidence="5 12" id="KW-0032">Aminotransferase</keyword>
<dbReference type="InterPro" id="IPR028896">
    <property type="entry name" value="GcvT/YgfZ/DmdA"/>
</dbReference>
<dbReference type="PIRSF" id="PIRSF006487">
    <property type="entry name" value="GcvT"/>
    <property type="match status" value="1"/>
</dbReference>
<dbReference type="EMBL" id="JANBPY010000099">
    <property type="protein sequence ID" value="KAJ1969068.1"/>
    <property type="molecule type" value="Genomic_DNA"/>
</dbReference>
<protein>
    <recommendedName>
        <fullName evidence="4 12">Aminomethyltransferase</fullName>
        <ecNumber evidence="4 12">2.1.2.10</ecNumber>
    </recommendedName>
    <alternativeName>
        <fullName evidence="9 12">Glycine cleavage system T protein</fullName>
    </alternativeName>
</protein>
<evidence type="ECO:0000256" key="4">
    <source>
        <dbReference type="ARBA" id="ARBA00012616"/>
    </source>
</evidence>